<dbReference type="EMBL" id="SSWX01000004">
    <property type="protein sequence ID" value="THJ35199.1"/>
    <property type="molecule type" value="Genomic_DNA"/>
</dbReference>
<dbReference type="InterPro" id="IPR012337">
    <property type="entry name" value="RNaseH-like_sf"/>
</dbReference>
<evidence type="ECO:0008006" key="3">
    <source>
        <dbReference type="Google" id="ProtNLM"/>
    </source>
</evidence>
<evidence type="ECO:0000313" key="2">
    <source>
        <dbReference type="Proteomes" id="UP000306236"/>
    </source>
</evidence>
<name>A0A4S5BS15_9BURK</name>
<gene>
    <name evidence="1" type="ORF">E8K88_04165</name>
</gene>
<dbReference type="SUPFAM" id="SSF53098">
    <property type="entry name" value="Ribonuclease H-like"/>
    <property type="match status" value="1"/>
</dbReference>
<protein>
    <recommendedName>
        <fullName evidence="3">Transposase family protein</fullName>
    </recommendedName>
</protein>
<accession>A0A4S5BS15</accession>
<reference evidence="1 2" key="1">
    <citation type="submission" date="2019-04" db="EMBL/GenBank/DDBJ databases">
        <title>Lampropedia sp YIM MLB12 draf genome.</title>
        <authorList>
            <person name="Wang Y.-X."/>
        </authorList>
    </citation>
    <scope>NUCLEOTIDE SEQUENCE [LARGE SCALE GENOMIC DNA]</scope>
    <source>
        <strain evidence="1 2">YIM MLB12</strain>
    </source>
</reference>
<keyword evidence="2" id="KW-1185">Reference proteome</keyword>
<dbReference type="AlphaFoldDB" id="A0A4S5BS15"/>
<dbReference type="Proteomes" id="UP000306236">
    <property type="component" value="Unassembled WGS sequence"/>
</dbReference>
<dbReference type="OrthoDB" id="9816028at2"/>
<evidence type="ECO:0000313" key="1">
    <source>
        <dbReference type="EMBL" id="THJ35199.1"/>
    </source>
</evidence>
<sequence>MDLYLPAERVTRVWGPIIEWRGKPICIRCDNGPEFIWYDHAQVVCQAPQPAAPVWPWSRSK</sequence>
<organism evidence="1 2">
    <name type="scientific">Lampropedia aestuarii</name>
    <dbReference type="NCBI Taxonomy" id="2562762"/>
    <lineage>
        <taxon>Bacteria</taxon>
        <taxon>Pseudomonadati</taxon>
        <taxon>Pseudomonadota</taxon>
        <taxon>Betaproteobacteria</taxon>
        <taxon>Burkholderiales</taxon>
        <taxon>Comamonadaceae</taxon>
        <taxon>Lampropedia</taxon>
    </lineage>
</organism>
<comment type="caution">
    <text evidence="1">The sequence shown here is derived from an EMBL/GenBank/DDBJ whole genome shotgun (WGS) entry which is preliminary data.</text>
</comment>
<proteinExistence type="predicted"/>